<feature type="compositionally biased region" description="Low complexity" evidence="1">
    <location>
        <begin position="187"/>
        <end position="217"/>
    </location>
</feature>
<feature type="compositionally biased region" description="Polar residues" evidence="1">
    <location>
        <begin position="238"/>
        <end position="253"/>
    </location>
</feature>
<name>A0AAN6ELJ4_EXODE</name>
<proteinExistence type="predicted"/>
<protein>
    <submittedName>
        <fullName evidence="2">Uncharacterized protein</fullName>
    </submittedName>
</protein>
<dbReference type="Proteomes" id="UP001161757">
    <property type="component" value="Unassembled WGS sequence"/>
</dbReference>
<accession>A0AAN6ELJ4</accession>
<feature type="compositionally biased region" description="Polar residues" evidence="1">
    <location>
        <begin position="139"/>
        <end position="148"/>
    </location>
</feature>
<evidence type="ECO:0000256" key="1">
    <source>
        <dbReference type="SAM" id="MobiDB-lite"/>
    </source>
</evidence>
<feature type="compositionally biased region" description="Low complexity" evidence="1">
    <location>
        <begin position="116"/>
        <end position="129"/>
    </location>
</feature>
<gene>
    <name evidence="2" type="ORF">HRR80_009104</name>
</gene>
<feature type="region of interest" description="Disordered" evidence="1">
    <location>
        <begin position="116"/>
        <end position="148"/>
    </location>
</feature>
<comment type="caution">
    <text evidence="2">The sequence shown here is derived from an EMBL/GenBank/DDBJ whole genome shotgun (WGS) entry which is preliminary data.</text>
</comment>
<feature type="compositionally biased region" description="Low complexity" evidence="1">
    <location>
        <begin position="226"/>
        <end position="237"/>
    </location>
</feature>
<sequence>MAAPEIKRDEFLYRDTLFVDLGETKRHARASITELKDLLLPKKGKLPAKDQVAHWYEAQLIHYGLPRTKDKNTAKVRLTTALISDSLAVPAHISQLEADMKKQYVAAVRKAKAAAGSASKASKLAESPATNSKKRKATTSESHTGANSTTISLKIGDVSLEVGIPTASAAGSKKQKTQAAESKKKATATPTSKTKGTAYSKAKTTAAPKSKATPKAKAVVKEPASKAKTTVKATTIKPSTTQPGPVVTSSSPMQRAGRPIQTARRGKPFSLSPATRNVPRDSTHSFQNPSSLSDSDMDDDAPPPYESIDFDHASPSPSRDSDSDIVQISGVYNVSSPQLDHYHTLALQIDHYTDELWGSFQIGAHSGVIRMTSIEGITKGRPVSFGWRSRNDNTGQLKFGRACNGSMVFDGHEGVHGHFYGFLYGDDLVFVGSLEDDTPGMVDLDDLREQWDSFPRIAYDRD</sequence>
<organism evidence="2 3">
    <name type="scientific">Exophiala dermatitidis</name>
    <name type="common">Black yeast-like fungus</name>
    <name type="synonym">Wangiella dermatitidis</name>
    <dbReference type="NCBI Taxonomy" id="5970"/>
    <lineage>
        <taxon>Eukaryota</taxon>
        <taxon>Fungi</taxon>
        <taxon>Dikarya</taxon>
        <taxon>Ascomycota</taxon>
        <taxon>Pezizomycotina</taxon>
        <taxon>Eurotiomycetes</taxon>
        <taxon>Chaetothyriomycetidae</taxon>
        <taxon>Chaetothyriales</taxon>
        <taxon>Herpotrichiellaceae</taxon>
        <taxon>Exophiala</taxon>
    </lineage>
</organism>
<reference evidence="2" key="1">
    <citation type="submission" date="2023-01" db="EMBL/GenBank/DDBJ databases">
        <title>Exophiala dermititidis isolated from Cystic Fibrosis Patient.</title>
        <authorList>
            <person name="Kurbessoian T."/>
            <person name="Crocker A."/>
            <person name="Murante D."/>
            <person name="Hogan D.A."/>
            <person name="Stajich J.E."/>
        </authorList>
    </citation>
    <scope>NUCLEOTIDE SEQUENCE</scope>
    <source>
        <strain evidence="2">Ex8</strain>
    </source>
</reference>
<evidence type="ECO:0000313" key="3">
    <source>
        <dbReference type="Proteomes" id="UP001161757"/>
    </source>
</evidence>
<dbReference type="EMBL" id="JAJGCB010000031">
    <property type="protein sequence ID" value="KAJ8986799.1"/>
    <property type="molecule type" value="Genomic_DNA"/>
</dbReference>
<dbReference type="AlphaFoldDB" id="A0AAN6ELJ4"/>
<feature type="region of interest" description="Disordered" evidence="1">
    <location>
        <begin position="168"/>
        <end position="324"/>
    </location>
</feature>
<evidence type="ECO:0000313" key="2">
    <source>
        <dbReference type="EMBL" id="KAJ8986799.1"/>
    </source>
</evidence>